<dbReference type="SUPFAM" id="SSF55874">
    <property type="entry name" value="ATPase domain of HSP90 chaperone/DNA topoisomerase II/histidine kinase"/>
    <property type="match status" value="1"/>
</dbReference>
<dbReference type="Pfam" id="PF13589">
    <property type="entry name" value="HATPase_c_3"/>
    <property type="match status" value="1"/>
</dbReference>
<feature type="non-terminal residue" evidence="4">
    <location>
        <position position="1"/>
    </location>
</feature>
<dbReference type="Pfam" id="PF01119">
    <property type="entry name" value="DNA_mis_repair"/>
    <property type="match status" value="1"/>
</dbReference>
<evidence type="ECO:0000256" key="1">
    <source>
        <dbReference type="ARBA" id="ARBA00006082"/>
    </source>
</evidence>
<dbReference type="Gene3D" id="3.30.230.10">
    <property type="match status" value="1"/>
</dbReference>
<dbReference type="InterPro" id="IPR014762">
    <property type="entry name" value="DNA_mismatch_repair_CS"/>
</dbReference>
<name>A0ABP0VG13_9BRYO</name>
<reference evidence="4" key="1">
    <citation type="submission" date="2024-02" db="EMBL/GenBank/DDBJ databases">
        <authorList>
            <consortium name="ELIXIR-Norway"/>
            <consortium name="Elixir Norway"/>
        </authorList>
    </citation>
    <scope>NUCLEOTIDE SEQUENCE</scope>
</reference>
<dbReference type="CDD" id="cd03484">
    <property type="entry name" value="MutL_Trans_hPMS_2_like"/>
    <property type="match status" value="1"/>
</dbReference>
<dbReference type="PROSITE" id="PS00058">
    <property type="entry name" value="DNA_MISMATCH_REPAIR_1"/>
    <property type="match status" value="1"/>
</dbReference>
<protein>
    <recommendedName>
        <fullName evidence="3">DNA mismatch repair protein S5 domain-containing protein</fullName>
    </recommendedName>
</protein>
<comment type="caution">
    <text evidence="4">The sequence shown here is derived from an EMBL/GenBank/DDBJ whole genome shotgun (WGS) entry which is preliminary data.</text>
</comment>
<dbReference type="Proteomes" id="UP001497444">
    <property type="component" value="Unassembled WGS sequence"/>
</dbReference>
<accession>A0ABP0VG13</accession>
<dbReference type="PANTHER" id="PTHR10073:SF52">
    <property type="entry name" value="MISMATCH REPAIR ENDONUCLEASE PMS2"/>
    <property type="match status" value="1"/>
</dbReference>
<dbReference type="InterPro" id="IPR038973">
    <property type="entry name" value="MutL/Mlh/Pms-like"/>
</dbReference>
<feature type="non-terminal residue" evidence="4">
    <location>
        <position position="415"/>
    </location>
</feature>
<dbReference type="InterPro" id="IPR036890">
    <property type="entry name" value="HATPase_C_sf"/>
</dbReference>
<proteinExistence type="inferred from homology"/>
<keyword evidence="2" id="KW-0227">DNA damage</keyword>
<dbReference type="PANTHER" id="PTHR10073">
    <property type="entry name" value="DNA MISMATCH REPAIR PROTEIN MLH, PMS, MUTL"/>
    <property type="match status" value="1"/>
</dbReference>
<evidence type="ECO:0000313" key="4">
    <source>
        <dbReference type="EMBL" id="CAK9253387.1"/>
    </source>
</evidence>
<evidence type="ECO:0000256" key="2">
    <source>
        <dbReference type="ARBA" id="ARBA00022763"/>
    </source>
</evidence>
<keyword evidence="5" id="KW-1185">Reference proteome</keyword>
<dbReference type="InterPro" id="IPR002099">
    <property type="entry name" value="MutL/Mlh/PMS"/>
</dbReference>
<dbReference type="InterPro" id="IPR020568">
    <property type="entry name" value="Ribosomal_Su5_D2-typ_SF"/>
</dbReference>
<organism evidence="4 5">
    <name type="scientific">Sphagnum jensenii</name>
    <dbReference type="NCBI Taxonomy" id="128206"/>
    <lineage>
        <taxon>Eukaryota</taxon>
        <taxon>Viridiplantae</taxon>
        <taxon>Streptophyta</taxon>
        <taxon>Embryophyta</taxon>
        <taxon>Bryophyta</taxon>
        <taxon>Sphagnophytina</taxon>
        <taxon>Sphagnopsida</taxon>
        <taxon>Sphagnales</taxon>
        <taxon>Sphagnaceae</taxon>
        <taxon>Sphagnum</taxon>
    </lineage>
</organism>
<dbReference type="Gene3D" id="3.30.565.10">
    <property type="entry name" value="Histidine kinase-like ATPase, C-terminal domain"/>
    <property type="match status" value="1"/>
</dbReference>
<dbReference type="InterPro" id="IPR014721">
    <property type="entry name" value="Ribsml_uS5_D2-typ_fold_subgr"/>
</dbReference>
<gene>
    <name evidence="4" type="ORF">CSSPJE1EN1_LOCUS28765</name>
</gene>
<comment type="similarity">
    <text evidence="1">Belongs to the DNA mismatch repair MutL/HexB family.</text>
</comment>
<evidence type="ECO:0000313" key="5">
    <source>
        <dbReference type="Proteomes" id="UP001497444"/>
    </source>
</evidence>
<dbReference type="SMART" id="SM01340">
    <property type="entry name" value="DNA_mis_repair"/>
    <property type="match status" value="1"/>
</dbReference>
<dbReference type="CDD" id="cd16926">
    <property type="entry name" value="HATPase_MutL-MLH-PMS-like"/>
    <property type="match status" value="1"/>
</dbReference>
<dbReference type="SUPFAM" id="SSF54211">
    <property type="entry name" value="Ribosomal protein S5 domain 2-like"/>
    <property type="match status" value="1"/>
</dbReference>
<dbReference type="NCBIfam" id="TIGR00585">
    <property type="entry name" value="mutl"/>
    <property type="match status" value="1"/>
</dbReference>
<sequence>KKSIKRIDGITAKSISSGQVITSLSNVVKELIENSIDAKSTHICLKFKDFGKESIECADNGFGVEESDFESIAKRHYTSKLSDFSQLSTIQTFGFRGEALSSLCDLSKVWIHSRHLSQSIGTKLYFNSEGIVIRRELSPRNIGTTVTVENLFNSIPVRRKEFVNNIKREFDKMLRLVYSYCIGCVGIRISCTNQLVNKTKQTIFCCPGISIKNNIVQIFDSKQLNSLIEFEQHIESDEQSSNDNNGIKITGFISKCDFGCGRSANDRQFLYVNRRPCELKNILKFINETYRNFNRNQYPFVLLNIEIDKSLVDFNVTPDKRQLIISKEEQIFSIIKESLIKMYNKENSCQLDSMTNYTTKLFHNLSQKRKSEPVDEEVKAIMSTPLKMSRCRSPCDSPFKESVNNERLIVSPNVS</sequence>
<dbReference type="EMBL" id="CAXAQS010000840">
    <property type="protein sequence ID" value="CAK9253387.1"/>
    <property type="molecule type" value="Genomic_DNA"/>
</dbReference>
<feature type="domain" description="DNA mismatch repair protein S5" evidence="3">
    <location>
        <begin position="215"/>
        <end position="344"/>
    </location>
</feature>
<dbReference type="InterPro" id="IPR013507">
    <property type="entry name" value="DNA_mismatch_S5_2-like"/>
</dbReference>
<evidence type="ECO:0000259" key="3">
    <source>
        <dbReference type="SMART" id="SM01340"/>
    </source>
</evidence>